<evidence type="ECO:0000313" key="7">
    <source>
        <dbReference type="Proteomes" id="UP001244563"/>
    </source>
</evidence>
<sequence>MTTTRNRARLLLGSVLSVLALTGCTAQGGPQSVPAGSQAPLHGVPCEATGTAALPPALEVTVSGPYTVEKVVDGDTIRISCNGTSTRVRFVGINAPESVKDNAPVECGGPEASTYLHSLLDGSQVFLAADPGQGVRDKYDRLLAYVWTTDGTLVNRTILEQGHAEATGYGKPFTYSEDFTAAAGQAKERKAGRWNC</sequence>
<dbReference type="InterPro" id="IPR035437">
    <property type="entry name" value="SNase_OB-fold_sf"/>
</dbReference>
<comment type="caution">
    <text evidence="6">The sequence shown here is derived from an EMBL/GenBank/DDBJ whole genome shotgun (WGS) entry which is preliminary data.</text>
</comment>
<evidence type="ECO:0000259" key="5">
    <source>
        <dbReference type="PROSITE" id="PS50830"/>
    </source>
</evidence>
<evidence type="ECO:0000256" key="2">
    <source>
        <dbReference type="ARBA" id="ARBA00022759"/>
    </source>
</evidence>
<keyword evidence="2" id="KW-0255">Endonuclease</keyword>
<keyword evidence="4" id="KW-0732">Signal</keyword>
<feature type="signal peptide" evidence="4">
    <location>
        <begin position="1"/>
        <end position="28"/>
    </location>
</feature>
<dbReference type="PANTHER" id="PTHR12302:SF3">
    <property type="entry name" value="SERINE_THREONINE-PROTEIN KINASE 31"/>
    <property type="match status" value="1"/>
</dbReference>
<keyword evidence="1" id="KW-0540">Nuclease</keyword>
<dbReference type="SMART" id="SM00318">
    <property type="entry name" value="SNc"/>
    <property type="match status" value="1"/>
</dbReference>
<evidence type="ECO:0000313" key="6">
    <source>
        <dbReference type="EMBL" id="MDQ0104441.1"/>
    </source>
</evidence>
<gene>
    <name evidence="6" type="ORF">J2T10_004116</name>
</gene>
<accession>A0ABT9TTP2</accession>
<dbReference type="PROSITE" id="PS50830">
    <property type="entry name" value="TNASE_3"/>
    <property type="match status" value="1"/>
</dbReference>
<evidence type="ECO:0000256" key="3">
    <source>
        <dbReference type="ARBA" id="ARBA00022801"/>
    </source>
</evidence>
<dbReference type="EMBL" id="JAUSSW010000017">
    <property type="protein sequence ID" value="MDQ0104441.1"/>
    <property type="molecule type" value="Genomic_DNA"/>
</dbReference>
<dbReference type="Pfam" id="PF00565">
    <property type="entry name" value="SNase"/>
    <property type="match status" value="1"/>
</dbReference>
<keyword evidence="7" id="KW-1185">Reference proteome</keyword>
<dbReference type="RefSeq" id="WP_306879667.1">
    <property type="nucleotide sequence ID" value="NZ_JAUSSW010000017.1"/>
</dbReference>
<dbReference type="EC" id="3.1.31.1" evidence="6"/>
<feature type="chain" id="PRO_5046903490" evidence="4">
    <location>
        <begin position="29"/>
        <end position="196"/>
    </location>
</feature>
<dbReference type="GO" id="GO:1990599">
    <property type="term" value="F:3' overhang single-stranded DNA endodeoxyribonuclease activity"/>
    <property type="evidence" value="ECO:0007669"/>
    <property type="project" value="UniProtKB-EC"/>
</dbReference>
<evidence type="ECO:0000256" key="4">
    <source>
        <dbReference type="SAM" id="SignalP"/>
    </source>
</evidence>
<name>A0ABT9TTP2_PAENI</name>
<keyword evidence="3 6" id="KW-0378">Hydrolase</keyword>
<dbReference type="PANTHER" id="PTHR12302">
    <property type="entry name" value="EBNA2 BINDING PROTEIN P100"/>
    <property type="match status" value="1"/>
</dbReference>
<dbReference type="InterPro" id="IPR016071">
    <property type="entry name" value="Staphylococal_nuclease_OB-fold"/>
</dbReference>
<proteinExistence type="predicted"/>
<dbReference type="PROSITE" id="PS51257">
    <property type="entry name" value="PROKAR_LIPOPROTEIN"/>
    <property type="match status" value="1"/>
</dbReference>
<reference evidence="6 7" key="1">
    <citation type="submission" date="2023-07" db="EMBL/GenBank/DDBJ databases">
        <title>Sorghum-associated microbial communities from plants grown in Nebraska, USA.</title>
        <authorList>
            <person name="Schachtman D."/>
        </authorList>
    </citation>
    <scope>NUCLEOTIDE SEQUENCE [LARGE SCALE GENOMIC DNA]</scope>
    <source>
        <strain evidence="6 7">CC523</strain>
    </source>
</reference>
<dbReference type="SUPFAM" id="SSF50199">
    <property type="entry name" value="Staphylococcal nuclease"/>
    <property type="match status" value="1"/>
</dbReference>
<feature type="domain" description="TNase-like" evidence="5">
    <location>
        <begin position="68"/>
        <end position="196"/>
    </location>
</feature>
<organism evidence="6 7">
    <name type="scientific">Paenarthrobacter nicotinovorans</name>
    <name type="common">Arthrobacter nicotinovorans</name>
    <dbReference type="NCBI Taxonomy" id="29320"/>
    <lineage>
        <taxon>Bacteria</taxon>
        <taxon>Bacillati</taxon>
        <taxon>Actinomycetota</taxon>
        <taxon>Actinomycetes</taxon>
        <taxon>Micrococcales</taxon>
        <taxon>Micrococcaceae</taxon>
        <taxon>Paenarthrobacter</taxon>
    </lineage>
</organism>
<evidence type="ECO:0000256" key="1">
    <source>
        <dbReference type="ARBA" id="ARBA00022722"/>
    </source>
</evidence>
<dbReference type="Proteomes" id="UP001244563">
    <property type="component" value="Unassembled WGS sequence"/>
</dbReference>
<dbReference type="Gene3D" id="2.40.50.90">
    <property type="match status" value="1"/>
</dbReference>
<protein>
    <submittedName>
        <fullName evidence="6">Micrococcal nuclease</fullName>
        <ecNumber evidence="6">3.1.31.1</ecNumber>
    </submittedName>
</protein>